<evidence type="ECO:0000256" key="1">
    <source>
        <dbReference type="ARBA" id="ARBA00003986"/>
    </source>
</evidence>
<comment type="function">
    <text evidence="12">Catalyzes the 2-thiolation of uridine at the wobble position (U34) of tRNA, leading to the formation of s(2)U34.</text>
</comment>
<feature type="binding site" evidence="12">
    <location>
        <position position="117"/>
    </location>
    <ligand>
        <name>ATP</name>
        <dbReference type="ChEBI" id="CHEBI:30616"/>
    </ligand>
</feature>
<gene>
    <name evidence="12" type="primary">mnmA</name>
    <name evidence="15" type="ORF">AUJ59_01230</name>
</gene>
<dbReference type="NCBIfam" id="NF001138">
    <property type="entry name" value="PRK00143.1"/>
    <property type="match status" value="1"/>
</dbReference>
<proteinExistence type="inferred from homology"/>
<dbReference type="CDD" id="cd01998">
    <property type="entry name" value="MnmA_TRMU-like"/>
    <property type="match status" value="1"/>
</dbReference>
<feature type="domain" description="tRNA-specific 2-thiouridylase MnmA-like central" evidence="14">
    <location>
        <begin position="223"/>
        <end position="278"/>
    </location>
</feature>
<dbReference type="AlphaFoldDB" id="A0A1J4RUH4"/>
<evidence type="ECO:0000259" key="13">
    <source>
        <dbReference type="Pfam" id="PF20258"/>
    </source>
</evidence>
<comment type="subcellular location">
    <subcellularLocation>
        <location evidence="12">Cytoplasm</location>
    </subcellularLocation>
</comment>
<name>A0A1J4RUH4_9BACT</name>
<comment type="caution">
    <text evidence="12">Lacks conserved residue(s) required for the propagation of feature annotation.</text>
</comment>
<dbReference type="GO" id="GO:0103016">
    <property type="term" value="F:tRNA-uridine 2-sulfurtransferase activity"/>
    <property type="evidence" value="ECO:0007669"/>
    <property type="project" value="UniProtKB-EC"/>
</dbReference>
<dbReference type="InterPro" id="IPR014729">
    <property type="entry name" value="Rossmann-like_a/b/a_fold"/>
</dbReference>
<evidence type="ECO:0000256" key="10">
    <source>
        <dbReference type="ARBA" id="ARBA00049564"/>
    </source>
</evidence>
<dbReference type="GO" id="GO:0005737">
    <property type="term" value="C:cytoplasm"/>
    <property type="evidence" value="ECO:0007669"/>
    <property type="project" value="UniProtKB-SubCell"/>
</dbReference>
<dbReference type="Gene3D" id="3.40.50.620">
    <property type="entry name" value="HUPs"/>
    <property type="match status" value="1"/>
</dbReference>
<dbReference type="NCBIfam" id="TIGR00420">
    <property type="entry name" value="trmU"/>
    <property type="match status" value="1"/>
</dbReference>
<evidence type="ECO:0000313" key="16">
    <source>
        <dbReference type="Proteomes" id="UP000183144"/>
    </source>
</evidence>
<feature type="region of interest" description="Interaction with target base in tRNA" evidence="12">
    <location>
        <begin position="88"/>
        <end position="90"/>
    </location>
</feature>
<feature type="binding site" evidence="12">
    <location>
        <position position="32"/>
    </location>
    <ligand>
        <name>ATP</name>
        <dbReference type="ChEBI" id="CHEBI:30616"/>
    </ligand>
</feature>
<protein>
    <recommendedName>
        <fullName evidence="12">tRNA-specific 2-thiouridylase MnmA</fullName>
        <ecNumber evidence="12">2.8.1.13</ecNumber>
    </recommendedName>
</protein>
<dbReference type="STRING" id="1805034.AUJ59_01230"/>
<comment type="caution">
    <text evidence="15">The sequence shown here is derived from an EMBL/GenBank/DDBJ whole genome shotgun (WGS) entry which is preliminary data.</text>
</comment>
<feature type="active site" description="Nucleophile" evidence="12">
    <location>
        <position position="93"/>
    </location>
</feature>
<evidence type="ECO:0000256" key="2">
    <source>
        <dbReference type="ARBA" id="ARBA00006191"/>
    </source>
</evidence>
<evidence type="ECO:0000256" key="5">
    <source>
        <dbReference type="ARBA" id="ARBA00022694"/>
    </source>
</evidence>
<keyword evidence="5 12" id="KW-0819">tRNA processing</keyword>
<reference evidence="15 16" key="1">
    <citation type="journal article" date="2016" name="Environ. Microbiol.">
        <title>Genomic resolution of a cold subsurface aquifer community provides metabolic insights for novel microbes adapted to high CO concentrations.</title>
        <authorList>
            <person name="Probst A.J."/>
            <person name="Castelle C.J."/>
            <person name="Singh A."/>
            <person name="Brown C.T."/>
            <person name="Anantharaman K."/>
            <person name="Sharon I."/>
            <person name="Hug L.A."/>
            <person name="Burstein D."/>
            <person name="Emerson J.B."/>
            <person name="Thomas B.C."/>
            <person name="Banfield J.F."/>
        </authorList>
    </citation>
    <scope>NUCLEOTIDE SEQUENCE [LARGE SCALE GENOMIC DNA]</scope>
    <source>
        <strain evidence="15">CG1_02_47_37</strain>
    </source>
</reference>
<comment type="catalytic activity">
    <reaction evidence="11 12">
        <text>S-sulfanyl-L-cysteinyl-[protein] + uridine(34) in tRNA + AH2 + ATP = 2-thiouridine(34) in tRNA + L-cysteinyl-[protein] + A + AMP + diphosphate + H(+)</text>
        <dbReference type="Rhea" id="RHEA:47032"/>
        <dbReference type="Rhea" id="RHEA-COMP:10131"/>
        <dbReference type="Rhea" id="RHEA-COMP:11726"/>
        <dbReference type="Rhea" id="RHEA-COMP:11727"/>
        <dbReference type="Rhea" id="RHEA-COMP:11728"/>
        <dbReference type="ChEBI" id="CHEBI:13193"/>
        <dbReference type="ChEBI" id="CHEBI:15378"/>
        <dbReference type="ChEBI" id="CHEBI:17499"/>
        <dbReference type="ChEBI" id="CHEBI:29950"/>
        <dbReference type="ChEBI" id="CHEBI:30616"/>
        <dbReference type="ChEBI" id="CHEBI:33019"/>
        <dbReference type="ChEBI" id="CHEBI:61963"/>
        <dbReference type="ChEBI" id="CHEBI:65315"/>
        <dbReference type="ChEBI" id="CHEBI:87170"/>
        <dbReference type="ChEBI" id="CHEBI:456215"/>
        <dbReference type="EC" id="2.8.1.13"/>
    </reaction>
</comment>
<dbReference type="InterPro" id="IPR046884">
    <property type="entry name" value="MnmA-like_central"/>
</dbReference>
<comment type="function">
    <text evidence="1">Catalyzes the 2-thiolation of uridine at the wobble position (U34) of mitochondrial tRNA(Lys), tRNA(Glu) and tRNA(Gln). Required for the formation of 5-taurinomethyl-2-thiouridine (tm5s2U) of mitochondrial tRNA(Lys), tRNA(Glu), and tRNA(Gln) at the wobble position. ATP is required to activate the C2 atom of the wobble base.</text>
</comment>
<evidence type="ECO:0000256" key="3">
    <source>
        <dbReference type="ARBA" id="ARBA00022555"/>
    </source>
</evidence>
<evidence type="ECO:0000256" key="6">
    <source>
        <dbReference type="ARBA" id="ARBA00022741"/>
    </source>
</evidence>
<dbReference type="Pfam" id="PF20259">
    <property type="entry name" value="tRNA_Me_trans_M"/>
    <property type="match status" value="1"/>
</dbReference>
<organism evidence="15 16">
    <name type="scientific">Candidatus Beckwithbacteria bacterium CG1_02_47_37</name>
    <dbReference type="NCBI Taxonomy" id="1805034"/>
    <lineage>
        <taxon>Bacteria</taxon>
        <taxon>Candidatus Beckwithiibacteriota</taxon>
    </lineage>
</organism>
<evidence type="ECO:0000256" key="9">
    <source>
        <dbReference type="ARBA" id="ARBA00023157"/>
    </source>
</evidence>
<keyword evidence="4 12" id="KW-0808">Transferase</keyword>
<dbReference type="GO" id="GO:0002143">
    <property type="term" value="P:tRNA wobble position uridine thiolation"/>
    <property type="evidence" value="ECO:0007669"/>
    <property type="project" value="TreeGrafter"/>
</dbReference>
<comment type="catalytic activity">
    <reaction evidence="10">
        <text>5-taurinomethyluridine(34) in tRNA + S-sulfanyl-L-cysteinyl-[protein] + AH2 + ATP = 5-taurinomethyl-2-thiouridine(34) in tRNA + L-cysteinyl-[protein] + A + AMP + diphosphate + H(+)</text>
        <dbReference type="Rhea" id="RHEA:47040"/>
        <dbReference type="Rhea" id="RHEA-COMP:10131"/>
        <dbReference type="Rhea" id="RHEA-COMP:11726"/>
        <dbReference type="Rhea" id="RHEA-COMP:11732"/>
        <dbReference type="Rhea" id="RHEA-COMP:11733"/>
        <dbReference type="ChEBI" id="CHEBI:13193"/>
        <dbReference type="ChEBI" id="CHEBI:15378"/>
        <dbReference type="ChEBI" id="CHEBI:17499"/>
        <dbReference type="ChEBI" id="CHEBI:29950"/>
        <dbReference type="ChEBI" id="CHEBI:30616"/>
        <dbReference type="ChEBI" id="CHEBI:33019"/>
        <dbReference type="ChEBI" id="CHEBI:61963"/>
        <dbReference type="ChEBI" id="CHEBI:87171"/>
        <dbReference type="ChEBI" id="CHEBI:87172"/>
        <dbReference type="ChEBI" id="CHEBI:456215"/>
        <dbReference type="EC" id="2.8.1.14"/>
    </reaction>
</comment>
<dbReference type="Proteomes" id="UP000183144">
    <property type="component" value="Unassembled WGS sequence"/>
</dbReference>
<dbReference type="GO" id="GO:0000049">
    <property type="term" value="F:tRNA binding"/>
    <property type="evidence" value="ECO:0007669"/>
    <property type="project" value="UniProtKB-KW"/>
</dbReference>
<dbReference type="FunFam" id="3.40.50.620:FF:000104">
    <property type="entry name" value="Mitochondrial tRNA-specific 2-thiouridylase 1"/>
    <property type="match status" value="1"/>
</dbReference>
<dbReference type="EMBL" id="MNUI01000024">
    <property type="protein sequence ID" value="OIN89566.1"/>
    <property type="molecule type" value="Genomic_DNA"/>
</dbReference>
<evidence type="ECO:0000313" key="15">
    <source>
        <dbReference type="EMBL" id="OIN89566.1"/>
    </source>
</evidence>
<dbReference type="GO" id="GO:0061708">
    <property type="term" value="F:tRNA-5-taurinomethyluridine 2-sulfurtransferase"/>
    <property type="evidence" value="ECO:0007669"/>
    <property type="project" value="UniProtKB-EC"/>
</dbReference>
<keyword evidence="3 12" id="KW-0820">tRNA-binding</keyword>
<comment type="similarity">
    <text evidence="2 12">Belongs to the MnmA/TRMU family.</text>
</comment>
<evidence type="ECO:0000256" key="7">
    <source>
        <dbReference type="ARBA" id="ARBA00022840"/>
    </source>
</evidence>
<dbReference type="GO" id="GO:0005524">
    <property type="term" value="F:ATP binding"/>
    <property type="evidence" value="ECO:0007669"/>
    <property type="project" value="UniProtKB-KW"/>
</dbReference>
<evidence type="ECO:0000259" key="14">
    <source>
        <dbReference type="Pfam" id="PF20259"/>
    </source>
</evidence>
<dbReference type="Pfam" id="PF03054">
    <property type="entry name" value="tRNA_Me_trans"/>
    <property type="match status" value="1"/>
</dbReference>
<dbReference type="PANTHER" id="PTHR11933">
    <property type="entry name" value="TRNA 5-METHYLAMINOMETHYL-2-THIOURIDYLATE -METHYLTRANSFERASE"/>
    <property type="match status" value="1"/>
</dbReference>
<keyword evidence="8 12" id="KW-0694">RNA-binding</keyword>
<feature type="site" description="Interaction with tRNA" evidence="12">
    <location>
        <position position="356"/>
    </location>
</feature>
<keyword evidence="12" id="KW-0963">Cytoplasm</keyword>
<dbReference type="Gene3D" id="2.40.30.10">
    <property type="entry name" value="Translation factors"/>
    <property type="match status" value="1"/>
</dbReference>
<feature type="domain" description="tRNA-specific 2-thiouridylase MnmA-like C-terminal" evidence="13">
    <location>
        <begin position="318"/>
        <end position="379"/>
    </location>
</feature>
<dbReference type="HAMAP" id="MF_00144">
    <property type="entry name" value="tRNA_thiouridyl_MnmA"/>
    <property type="match status" value="1"/>
</dbReference>
<dbReference type="InterPro" id="IPR046885">
    <property type="entry name" value="MnmA-like_C"/>
</dbReference>
<dbReference type="Gene3D" id="2.30.30.280">
    <property type="entry name" value="Adenine nucleotide alpha hydrolases-like domains"/>
    <property type="match status" value="1"/>
</dbReference>
<dbReference type="PANTHER" id="PTHR11933:SF5">
    <property type="entry name" value="MITOCHONDRIAL TRNA-SPECIFIC 2-THIOURIDYLASE 1"/>
    <property type="match status" value="1"/>
</dbReference>
<accession>A0A1J4RUH4</accession>
<evidence type="ECO:0000256" key="12">
    <source>
        <dbReference type="HAMAP-Rule" id="MF_00144"/>
    </source>
</evidence>
<feature type="binding site" evidence="12">
    <location>
        <begin position="6"/>
        <end position="13"/>
    </location>
    <ligand>
        <name>ATP</name>
        <dbReference type="ChEBI" id="CHEBI:30616"/>
    </ligand>
</feature>
<dbReference type="Pfam" id="PF20258">
    <property type="entry name" value="tRNA_Me_trans_C"/>
    <property type="match status" value="1"/>
</dbReference>
<dbReference type="InterPro" id="IPR023382">
    <property type="entry name" value="MnmA-like_central_sf"/>
</dbReference>
<keyword evidence="9" id="KW-1015">Disulfide bond</keyword>
<keyword evidence="7 12" id="KW-0067">ATP-binding</keyword>
<evidence type="ECO:0000256" key="4">
    <source>
        <dbReference type="ARBA" id="ARBA00022679"/>
    </source>
</evidence>
<keyword evidence="6 12" id="KW-0547">Nucleotide-binding</keyword>
<evidence type="ECO:0000256" key="11">
    <source>
        <dbReference type="ARBA" id="ARBA00051542"/>
    </source>
</evidence>
<dbReference type="SUPFAM" id="SSF52402">
    <property type="entry name" value="Adenine nucleotide alpha hydrolases-like"/>
    <property type="match status" value="1"/>
</dbReference>
<feature type="active site" description="Cysteine persulfide intermediate" evidence="12">
    <location>
        <position position="213"/>
    </location>
</feature>
<sequence length="380" mass="43541">MKVAVGLSGGVDSALSAALLVEQGYEITGVFLECWNEPGCRTDQDRQDALAVALKLKIPFRVLDFKRQYRERVLESFYREYQAGRTPNPDIWCNREIKFGLFLEWSLKNGFDYLATGHYAQVMIDSSKINFRAHTCREWARGCARKFTLTSSIKLLQSVDKAKDQTYFLAMLKEKQLRRVLFPIGHLTKKQVRIEAKKRGLPVWNKKDSSGICFVGHDLNFREFLRRRIKEHEGEAVDKTGKIVGTHQGVEFYTIGQRYARPLFVIQKDILRNRLIVGTKADLARREFEVEGWSRIRGIKPVKEFRGFEGIHPQVMGKSQHTLKVRIRHQGRLISCKIEGKKVKLAKPEFGIAPGQLAVIYAPTRFNLEGLECLGGGVIR</sequence>
<evidence type="ECO:0000256" key="8">
    <source>
        <dbReference type="ARBA" id="ARBA00022884"/>
    </source>
</evidence>
<dbReference type="EC" id="2.8.1.13" evidence="12"/>
<feature type="region of interest" description="Interaction with tRNA" evidence="12">
    <location>
        <begin position="163"/>
        <end position="165"/>
    </location>
</feature>
<dbReference type="InterPro" id="IPR004506">
    <property type="entry name" value="MnmA-like"/>
</dbReference>
<feature type="site" description="Interaction with tRNA" evidence="12">
    <location>
        <position position="118"/>
    </location>
</feature>